<keyword evidence="3" id="KW-1185">Reference proteome</keyword>
<dbReference type="PANTHER" id="PTHR42739:SF1">
    <property type="entry name" value="MALATE SYNTHASE G"/>
    <property type="match status" value="1"/>
</dbReference>
<feature type="non-terminal residue" evidence="2">
    <location>
        <position position="82"/>
    </location>
</feature>
<dbReference type="GO" id="GO:0005829">
    <property type="term" value="C:cytosol"/>
    <property type="evidence" value="ECO:0007669"/>
    <property type="project" value="TreeGrafter"/>
</dbReference>
<proteinExistence type="predicted"/>
<dbReference type="GO" id="GO:0009436">
    <property type="term" value="P:glyoxylate catabolic process"/>
    <property type="evidence" value="ECO:0007669"/>
    <property type="project" value="TreeGrafter"/>
</dbReference>
<protein>
    <submittedName>
        <fullName evidence="2">Malate synthase G</fullName>
        <ecNumber evidence="2">2.3.3.9</ecNumber>
    </submittedName>
</protein>
<sequence length="82" mass="9080">MTDRIQQGGLQVATVLHQLLENDIAPGTGVDPAHFWQALEAIVSDLAPENRALLAVREDMQAKIDDWHRANPGADYDRAAYK</sequence>
<dbReference type="Gene3D" id="3.20.20.360">
    <property type="entry name" value="Malate synthase, domain 3"/>
    <property type="match status" value="1"/>
</dbReference>
<evidence type="ECO:0000313" key="3">
    <source>
        <dbReference type="Proteomes" id="UP000295023"/>
    </source>
</evidence>
<dbReference type="InterPro" id="IPR046363">
    <property type="entry name" value="MS_N_TIM-barrel_dom"/>
</dbReference>
<dbReference type="SUPFAM" id="SSF51645">
    <property type="entry name" value="Malate synthase G"/>
    <property type="match status" value="1"/>
</dbReference>
<dbReference type="Proteomes" id="UP000295023">
    <property type="component" value="Unassembled WGS sequence"/>
</dbReference>
<keyword evidence="2" id="KW-0808">Transferase</keyword>
<dbReference type="PANTHER" id="PTHR42739">
    <property type="entry name" value="MALATE SYNTHASE G"/>
    <property type="match status" value="1"/>
</dbReference>
<keyword evidence="2" id="KW-0012">Acyltransferase</keyword>
<feature type="domain" description="Malate synthase N-terminal" evidence="1">
    <location>
        <begin position="25"/>
        <end position="73"/>
    </location>
</feature>
<comment type="caution">
    <text evidence="2">The sequence shown here is derived from an EMBL/GenBank/DDBJ whole genome shotgun (WGS) entry which is preliminary data.</text>
</comment>
<dbReference type="Pfam" id="PF20656">
    <property type="entry name" value="MS_N"/>
    <property type="match status" value="1"/>
</dbReference>
<dbReference type="InterPro" id="IPR006253">
    <property type="entry name" value="Malate_synthG"/>
</dbReference>
<accession>A0A4R4D4X2</accession>
<dbReference type="GO" id="GO:0004474">
    <property type="term" value="F:malate synthase activity"/>
    <property type="evidence" value="ECO:0007669"/>
    <property type="project" value="UniProtKB-EC"/>
</dbReference>
<evidence type="ECO:0000313" key="2">
    <source>
        <dbReference type="EMBL" id="TCZ47643.1"/>
    </source>
</evidence>
<evidence type="ECO:0000259" key="1">
    <source>
        <dbReference type="Pfam" id="PF20656"/>
    </source>
</evidence>
<gene>
    <name evidence="2" type="ORF">EXY23_27540</name>
</gene>
<name>A0A4R4D4X2_9PROT</name>
<dbReference type="GO" id="GO:0000287">
    <property type="term" value="F:magnesium ion binding"/>
    <property type="evidence" value="ECO:0007669"/>
    <property type="project" value="TreeGrafter"/>
</dbReference>
<dbReference type="InterPro" id="IPR048356">
    <property type="entry name" value="MS_N"/>
</dbReference>
<dbReference type="GO" id="GO:0006097">
    <property type="term" value="P:glyoxylate cycle"/>
    <property type="evidence" value="ECO:0007669"/>
    <property type="project" value="InterPro"/>
</dbReference>
<dbReference type="InterPro" id="IPR011076">
    <property type="entry name" value="Malate_synth_sf"/>
</dbReference>
<dbReference type="EC" id="2.3.3.9" evidence="2"/>
<dbReference type="EMBL" id="SKBM01000172">
    <property type="protein sequence ID" value="TCZ47643.1"/>
    <property type="molecule type" value="Genomic_DNA"/>
</dbReference>
<reference evidence="2 3" key="1">
    <citation type="submission" date="2019-03" db="EMBL/GenBank/DDBJ databases">
        <title>Paracraurococcus aquatilis NE82 genome sequence.</title>
        <authorList>
            <person name="Zhao Y."/>
            <person name="Du Z."/>
        </authorList>
    </citation>
    <scope>NUCLEOTIDE SEQUENCE [LARGE SCALE GENOMIC DNA]</scope>
    <source>
        <strain evidence="2 3">NE82</strain>
    </source>
</reference>
<organism evidence="2 3">
    <name type="scientific">Roseicella aquatilis</name>
    <dbReference type="NCBI Taxonomy" id="2527868"/>
    <lineage>
        <taxon>Bacteria</taxon>
        <taxon>Pseudomonadati</taxon>
        <taxon>Pseudomonadota</taxon>
        <taxon>Alphaproteobacteria</taxon>
        <taxon>Acetobacterales</taxon>
        <taxon>Roseomonadaceae</taxon>
        <taxon>Roseicella</taxon>
    </lineage>
</organism>
<dbReference type="AlphaFoldDB" id="A0A4R4D4X2"/>